<protein>
    <recommendedName>
        <fullName evidence="4">DUF1640 domain-containing protein</fullName>
    </recommendedName>
</protein>
<sequence length="96" mass="10427">MAFAFDTLGYSKRLREAGIADKQAEAHAEAARDFIMTELVTKSDLLGVKLDLESRLLATRNDLQAAIEKSSLQMTLRLGGIVAVGIGILAALQRMH</sequence>
<keyword evidence="1" id="KW-0472">Membrane</keyword>
<evidence type="ECO:0008006" key="4">
    <source>
        <dbReference type="Google" id="ProtNLM"/>
    </source>
</evidence>
<reference evidence="3" key="1">
    <citation type="journal article" date="2020" name="Mol. Plant Microbe">
        <title>Rhizobial microsymbionts of the narrowly endemic Oxytropis species growing in Kamchatka are characterized by significant genetic diversity and possess a set of genes that are associated with T3SS and T6SS secretion systems and can affect the development of symbiosis.</title>
        <authorList>
            <person name="Safronova V."/>
            <person name="Guro P."/>
            <person name="Sazanova A."/>
            <person name="Kuznetsova I."/>
            <person name="Belimov A."/>
            <person name="Yakubov V."/>
            <person name="Chirak E."/>
            <person name="Afonin A."/>
            <person name="Gogolev Y."/>
            <person name="Andronov E."/>
            <person name="Tikhonovich I."/>
        </authorList>
    </citation>
    <scope>NUCLEOTIDE SEQUENCE [LARGE SCALE GENOMIC DNA]</scope>
    <source>
        <strain evidence="3">581</strain>
    </source>
</reference>
<proteinExistence type="predicted"/>
<feature type="transmembrane region" description="Helical" evidence="1">
    <location>
        <begin position="74"/>
        <end position="92"/>
    </location>
</feature>
<evidence type="ECO:0000256" key="1">
    <source>
        <dbReference type="SAM" id="Phobius"/>
    </source>
</evidence>
<accession>A0A7G6TW78</accession>
<keyword evidence="1" id="KW-0812">Transmembrane</keyword>
<dbReference type="EMBL" id="CP050292">
    <property type="protein sequence ID" value="QND71010.1"/>
    <property type="molecule type" value="Genomic_DNA"/>
</dbReference>
<dbReference type="AlphaFoldDB" id="A0A7G6TW78"/>
<dbReference type="RefSeq" id="WP_089264720.1">
    <property type="nucleotide sequence ID" value="NZ_CP050292.1"/>
</dbReference>
<dbReference type="KEGG" id="trb:HB776_06965"/>
<organism evidence="2 3">
    <name type="scientific">Tardiphaga robiniae</name>
    <dbReference type="NCBI Taxonomy" id="943830"/>
    <lineage>
        <taxon>Bacteria</taxon>
        <taxon>Pseudomonadati</taxon>
        <taxon>Pseudomonadota</taxon>
        <taxon>Alphaproteobacteria</taxon>
        <taxon>Hyphomicrobiales</taxon>
        <taxon>Nitrobacteraceae</taxon>
        <taxon>Tardiphaga</taxon>
    </lineage>
</organism>
<gene>
    <name evidence="2" type="ORF">HB776_06965</name>
</gene>
<name>A0A7G6TW78_9BRAD</name>
<evidence type="ECO:0000313" key="3">
    <source>
        <dbReference type="Proteomes" id="UP000515291"/>
    </source>
</evidence>
<dbReference type="Proteomes" id="UP000515291">
    <property type="component" value="Chromosome"/>
</dbReference>
<evidence type="ECO:0000313" key="2">
    <source>
        <dbReference type="EMBL" id="QND71010.1"/>
    </source>
</evidence>
<keyword evidence="1" id="KW-1133">Transmembrane helix</keyword>